<dbReference type="InterPro" id="IPR015943">
    <property type="entry name" value="WD40/YVTN_repeat-like_dom_sf"/>
</dbReference>
<accession>A0A9P0LPZ1</accession>
<evidence type="ECO:0000313" key="6">
    <source>
        <dbReference type="Proteomes" id="UP001152888"/>
    </source>
</evidence>
<name>A0A9P0LPZ1_ACAOB</name>
<dbReference type="Gene3D" id="2.130.10.10">
    <property type="entry name" value="YVTN repeat-like/Quinoprotein amine dehydrogenase"/>
    <property type="match status" value="1"/>
</dbReference>
<dbReference type="GO" id="GO:0016020">
    <property type="term" value="C:membrane"/>
    <property type="evidence" value="ECO:0007669"/>
    <property type="project" value="TreeGrafter"/>
</dbReference>
<feature type="domain" description="BBS7 GAE" evidence="2">
    <location>
        <begin position="379"/>
        <end position="485"/>
    </location>
</feature>
<feature type="domain" description="BBS7 beta-propeller" evidence="4">
    <location>
        <begin position="22"/>
        <end position="319"/>
    </location>
</feature>
<dbReference type="InterPro" id="IPR056333">
    <property type="entry name" value="BBS7_pf_dom"/>
</dbReference>
<dbReference type="Pfam" id="PF23360">
    <property type="entry name" value="BBS7_GAE"/>
    <property type="match status" value="1"/>
</dbReference>
<gene>
    <name evidence="5" type="ORF">ACAOBT_LOCUS23349</name>
</gene>
<feature type="domain" description="BBS7 platform" evidence="3">
    <location>
        <begin position="493"/>
        <end position="594"/>
    </location>
</feature>
<dbReference type="PANTHER" id="PTHR16074">
    <property type="entry name" value="BARDET-BIEDL SYNDROME 7 PROTEIN"/>
    <property type="match status" value="1"/>
</dbReference>
<keyword evidence="6" id="KW-1185">Reference proteome</keyword>
<dbReference type="GO" id="GO:0043005">
    <property type="term" value="C:neuron projection"/>
    <property type="evidence" value="ECO:0007669"/>
    <property type="project" value="TreeGrafter"/>
</dbReference>
<dbReference type="GO" id="GO:0060271">
    <property type="term" value="P:cilium assembly"/>
    <property type="evidence" value="ECO:0007669"/>
    <property type="project" value="TreeGrafter"/>
</dbReference>
<reference evidence="5" key="1">
    <citation type="submission" date="2022-03" db="EMBL/GenBank/DDBJ databases">
        <authorList>
            <person name="Sayadi A."/>
        </authorList>
    </citation>
    <scope>NUCLEOTIDE SEQUENCE</scope>
</reference>
<dbReference type="Pfam" id="PF23743">
    <property type="entry name" value="Beta-prop_BBS7"/>
    <property type="match status" value="1"/>
</dbReference>
<evidence type="ECO:0000259" key="3">
    <source>
        <dbReference type="Pfam" id="PF23361"/>
    </source>
</evidence>
<evidence type="ECO:0000259" key="4">
    <source>
        <dbReference type="Pfam" id="PF23743"/>
    </source>
</evidence>
<dbReference type="GO" id="GO:0005930">
    <property type="term" value="C:axoneme"/>
    <property type="evidence" value="ECO:0007669"/>
    <property type="project" value="TreeGrafter"/>
</dbReference>
<dbReference type="InterPro" id="IPR056334">
    <property type="entry name" value="BBS7_GAE_dom"/>
</dbReference>
<dbReference type="OrthoDB" id="414590at2759"/>
<dbReference type="Pfam" id="PF23349">
    <property type="entry name" value="BBS7_hp"/>
    <property type="match status" value="1"/>
</dbReference>
<proteinExistence type="predicted"/>
<dbReference type="GO" id="GO:0008104">
    <property type="term" value="P:intracellular protein localization"/>
    <property type="evidence" value="ECO:0007669"/>
    <property type="project" value="TreeGrafter"/>
</dbReference>
<dbReference type="SUPFAM" id="SSF50978">
    <property type="entry name" value="WD40 repeat-like"/>
    <property type="match status" value="1"/>
</dbReference>
<dbReference type="InterPro" id="IPR036322">
    <property type="entry name" value="WD40_repeat_dom_sf"/>
</dbReference>
<dbReference type="GO" id="GO:0034464">
    <property type="term" value="C:BBSome"/>
    <property type="evidence" value="ECO:0007669"/>
    <property type="project" value="TreeGrafter"/>
</dbReference>
<comment type="caution">
    <text evidence="5">The sequence shown here is derived from an EMBL/GenBank/DDBJ whole genome shotgun (WGS) entry which is preliminary data.</text>
</comment>
<evidence type="ECO:0000259" key="1">
    <source>
        <dbReference type="Pfam" id="PF23349"/>
    </source>
</evidence>
<organism evidence="5 6">
    <name type="scientific">Acanthoscelides obtectus</name>
    <name type="common">Bean weevil</name>
    <name type="synonym">Bruchus obtectus</name>
    <dbReference type="NCBI Taxonomy" id="200917"/>
    <lineage>
        <taxon>Eukaryota</taxon>
        <taxon>Metazoa</taxon>
        <taxon>Ecdysozoa</taxon>
        <taxon>Arthropoda</taxon>
        <taxon>Hexapoda</taxon>
        <taxon>Insecta</taxon>
        <taxon>Pterygota</taxon>
        <taxon>Neoptera</taxon>
        <taxon>Endopterygota</taxon>
        <taxon>Coleoptera</taxon>
        <taxon>Polyphaga</taxon>
        <taxon>Cucujiformia</taxon>
        <taxon>Chrysomeloidea</taxon>
        <taxon>Chrysomelidae</taxon>
        <taxon>Bruchinae</taxon>
        <taxon>Bruchini</taxon>
        <taxon>Acanthoscelides</taxon>
    </lineage>
</organism>
<sequence>MELELTRVDYTVVGVTNSNCLVLMPGNLPKEQCKVAIVDEDGVLQVFSIKKDEIVLHFKTLPGPPISSLKYVNGSGLNQGKIFVASKNEVRGYSQRGKLFLTFDSGLTEPISTMFVMDNDLFLCGKHIYTHYRDCREVGSYLCGDKIVDVVAFYSTKSRRLMSIIACEGRMCRILEHARVTCSLEVDTSPTILHLHEDDDSRSVLFGTIDGRVGILNVGNLQAFKGWLISNENNSSSINCMDSYDLNGSDTNQLIIGRQDGMIEVYQLSLNLNVEVIQKIFSFDCNERVTALKCGVIGEQGFNEILVTSYTGRVFGLTTQPISTHIDNSEGKYVFSTNSSEKIHKLRVDIEDLKTKILKEREKYQTSTQSFYNELSAIPLLTVNERFILDRESATYTLSIGIPTPIDFILIQCDAKIELMDEQKNSAVVSYTDSKQGNQTLVTYRCQMNVNNLELKVRTTEGERGTLAVYVTPMIQPKCSRKLTYDIRPLSLHYKLNKCDSNRSYNILNIKGSFSLAEIHTWIAQTVPQVPEKPDLGEVTVLSFESCLLGTILECTYQQGKAEFRSDNISTLTTLKNSITKEATKKKIKLEIDMSVNDESVKQVLLLVDKIITNCLQKSKELRLLNALNEIDVTAEESVKYLSDEYKELLAREENIRKTMIGQDGNIEILLDVIMNIYKDYKQIKGGYSKQKAAILKDALKDYSYEKVVSLFDHEPLNKL</sequence>
<evidence type="ECO:0000259" key="2">
    <source>
        <dbReference type="Pfam" id="PF23360"/>
    </source>
</evidence>
<protein>
    <recommendedName>
        <fullName evidence="7">Bardet-Biedl syndrome 7 protein</fullName>
    </recommendedName>
</protein>
<dbReference type="EMBL" id="CAKOFQ010007265">
    <property type="protein sequence ID" value="CAH1996729.1"/>
    <property type="molecule type" value="Genomic_DNA"/>
</dbReference>
<dbReference type="GO" id="GO:0036064">
    <property type="term" value="C:ciliary basal body"/>
    <property type="evidence" value="ECO:0007669"/>
    <property type="project" value="TreeGrafter"/>
</dbReference>
<dbReference type="PANTHER" id="PTHR16074:SF4">
    <property type="entry name" value="BARDET-BIEDL SYNDROME 7 PROTEIN"/>
    <property type="match status" value="1"/>
</dbReference>
<evidence type="ECO:0008006" key="7">
    <source>
        <dbReference type="Google" id="ProtNLM"/>
    </source>
</evidence>
<feature type="domain" description="BBS7 helical hairpin" evidence="1">
    <location>
        <begin position="598"/>
        <end position="712"/>
    </location>
</feature>
<dbReference type="InterPro" id="IPR056332">
    <property type="entry name" value="Beta-prop_BBS7"/>
</dbReference>
<dbReference type="AlphaFoldDB" id="A0A9P0LPZ1"/>
<dbReference type="Pfam" id="PF23361">
    <property type="entry name" value="BBS7_pf"/>
    <property type="match status" value="1"/>
</dbReference>
<dbReference type="Proteomes" id="UP001152888">
    <property type="component" value="Unassembled WGS sequence"/>
</dbReference>
<evidence type="ECO:0000313" key="5">
    <source>
        <dbReference type="EMBL" id="CAH1996729.1"/>
    </source>
</evidence>
<dbReference type="InterPro" id="IPR056335">
    <property type="entry name" value="BBS7_hairpin"/>
</dbReference>